<accession>A0ABV2YJV5</accession>
<protein>
    <submittedName>
        <fullName evidence="2">Uncharacterized protein</fullName>
    </submittedName>
</protein>
<comment type="caution">
    <text evidence="2">The sequence shown here is derived from an EMBL/GenBank/DDBJ whole genome shotgun (WGS) entry which is preliminary data.</text>
</comment>
<evidence type="ECO:0000313" key="3">
    <source>
        <dbReference type="Proteomes" id="UP001550850"/>
    </source>
</evidence>
<sequence>MLFPVAGPGRPDAMEQHQAAAPADAVARGAAAVSMGELLASCAAARAVSVPPAPAPAPAPAAHDGRRTREAA</sequence>
<organism evidence="2 3">
    <name type="scientific">Streptomyces fragilis</name>
    <dbReference type="NCBI Taxonomy" id="67301"/>
    <lineage>
        <taxon>Bacteria</taxon>
        <taxon>Bacillati</taxon>
        <taxon>Actinomycetota</taxon>
        <taxon>Actinomycetes</taxon>
        <taxon>Kitasatosporales</taxon>
        <taxon>Streptomycetaceae</taxon>
        <taxon>Streptomyces</taxon>
    </lineage>
</organism>
<name>A0ABV2YJV5_9ACTN</name>
<dbReference type="EMBL" id="JBEZUR010000025">
    <property type="protein sequence ID" value="MEU3555982.1"/>
    <property type="molecule type" value="Genomic_DNA"/>
</dbReference>
<feature type="compositionally biased region" description="Basic and acidic residues" evidence="1">
    <location>
        <begin position="63"/>
        <end position="72"/>
    </location>
</feature>
<evidence type="ECO:0000313" key="2">
    <source>
        <dbReference type="EMBL" id="MEU3555982.1"/>
    </source>
</evidence>
<proteinExistence type="predicted"/>
<gene>
    <name evidence="2" type="ORF">AB0E65_17460</name>
</gene>
<dbReference type="Proteomes" id="UP001550850">
    <property type="component" value="Unassembled WGS sequence"/>
</dbReference>
<keyword evidence="3" id="KW-1185">Reference proteome</keyword>
<feature type="region of interest" description="Disordered" evidence="1">
    <location>
        <begin position="1"/>
        <end position="20"/>
    </location>
</feature>
<reference evidence="2 3" key="1">
    <citation type="submission" date="2024-06" db="EMBL/GenBank/DDBJ databases">
        <title>The Natural Products Discovery Center: Release of the First 8490 Sequenced Strains for Exploring Actinobacteria Biosynthetic Diversity.</title>
        <authorList>
            <person name="Kalkreuter E."/>
            <person name="Kautsar S.A."/>
            <person name="Yang D."/>
            <person name="Bader C.D."/>
            <person name="Teijaro C.N."/>
            <person name="Fluegel L."/>
            <person name="Davis C.M."/>
            <person name="Simpson J.R."/>
            <person name="Lauterbach L."/>
            <person name="Steele A.D."/>
            <person name="Gui C."/>
            <person name="Meng S."/>
            <person name="Li G."/>
            <person name="Viehrig K."/>
            <person name="Ye F."/>
            <person name="Su P."/>
            <person name="Kiefer A.F."/>
            <person name="Nichols A."/>
            <person name="Cepeda A.J."/>
            <person name="Yan W."/>
            <person name="Fan B."/>
            <person name="Jiang Y."/>
            <person name="Adhikari A."/>
            <person name="Zheng C.-J."/>
            <person name="Schuster L."/>
            <person name="Cowan T.M."/>
            <person name="Smanski M.J."/>
            <person name="Chevrette M.G."/>
            <person name="De Carvalho L.P.S."/>
            <person name="Shen B."/>
        </authorList>
    </citation>
    <scope>NUCLEOTIDE SEQUENCE [LARGE SCALE GENOMIC DNA]</scope>
    <source>
        <strain evidence="2 3">NPDC038104</strain>
    </source>
</reference>
<feature type="region of interest" description="Disordered" evidence="1">
    <location>
        <begin position="49"/>
        <end position="72"/>
    </location>
</feature>
<evidence type="ECO:0000256" key="1">
    <source>
        <dbReference type="SAM" id="MobiDB-lite"/>
    </source>
</evidence>
<dbReference type="RefSeq" id="WP_245967603.1">
    <property type="nucleotide sequence ID" value="NZ_BEVZ01000004.1"/>
</dbReference>